<dbReference type="PROSITE" id="PS00678">
    <property type="entry name" value="WD_REPEATS_1"/>
    <property type="match status" value="1"/>
</dbReference>
<keyword evidence="4 9" id="KW-0853">WD repeat</keyword>
<evidence type="ECO:0000256" key="6">
    <source>
        <dbReference type="ARBA" id="ARBA00022824"/>
    </source>
</evidence>
<dbReference type="OrthoDB" id="542917at2759"/>
<dbReference type="InterPro" id="IPR040251">
    <property type="entry name" value="SEC31-like"/>
</dbReference>
<comment type="subcellular location">
    <subcellularLocation>
        <location evidence="1">Endoplasmic reticulum</location>
    </subcellularLocation>
</comment>
<dbReference type="GO" id="GO:0030127">
    <property type="term" value="C:COPII vesicle coat"/>
    <property type="evidence" value="ECO:0007669"/>
    <property type="project" value="TreeGrafter"/>
</dbReference>
<dbReference type="SUPFAM" id="SSF50978">
    <property type="entry name" value="WD40 repeat-like"/>
    <property type="match status" value="1"/>
</dbReference>
<evidence type="ECO:0000256" key="4">
    <source>
        <dbReference type="ARBA" id="ARBA00022574"/>
    </source>
</evidence>
<dbReference type="KEGG" id="mng:MNEG_6549"/>
<dbReference type="SMART" id="SM00320">
    <property type="entry name" value="WD40"/>
    <property type="match status" value="5"/>
</dbReference>
<proteinExistence type="inferred from homology"/>
<evidence type="ECO:0000313" key="10">
    <source>
        <dbReference type="EMBL" id="KIZ01413.1"/>
    </source>
</evidence>
<keyword evidence="11" id="KW-1185">Reference proteome</keyword>
<dbReference type="GeneID" id="25739425"/>
<dbReference type="PANTHER" id="PTHR13923">
    <property type="entry name" value="SEC31-RELATED PROTEIN"/>
    <property type="match status" value="1"/>
</dbReference>
<dbReference type="Proteomes" id="UP000054498">
    <property type="component" value="Unassembled WGS sequence"/>
</dbReference>
<evidence type="ECO:0000256" key="8">
    <source>
        <dbReference type="ARBA" id="ARBA00022927"/>
    </source>
</evidence>
<dbReference type="PANTHER" id="PTHR13923:SF11">
    <property type="entry name" value="SECRETORY 31, ISOFORM D"/>
    <property type="match status" value="1"/>
</dbReference>
<reference evidence="10 11" key="1">
    <citation type="journal article" date="2013" name="BMC Genomics">
        <title>Reconstruction of the lipid metabolism for the microalga Monoraphidium neglectum from its genome sequence reveals characteristics suitable for biofuel production.</title>
        <authorList>
            <person name="Bogen C."/>
            <person name="Al-Dilaimi A."/>
            <person name="Albersmeier A."/>
            <person name="Wichmann J."/>
            <person name="Grundmann M."/>
            <person name="Rupp O."/>
            <person name="Lauersen K.J."/>
            <person name="Blifernez-Klassen O."/>
            <person name="Kalinowski J."/>
            <person name="Goesmann A."/>
            <person name="Mussgnug J.H."/>
            <person name="Kruse O."/>
        </authorList>
    </citation>
    <scope>NUCLEOTIDE SEQUENCE [LARGE SCALE GENOMIC DNA]</scope>
    <source>
        <strain evidence="10 11">SAG 48.87</strain>
    </source>
</reference>
<dbReference type="InterPro" id="IPR015943">
    <property type="entry name" value="WD40/YVTN_repeat-like_dom_sf"/>
</dbReference>
<gene>
    <name evidence="10" type="ORF">MNEG_6549</name>
</gene>
<dbReference type="GO" id="GO:0015031">
    <property type="term" value="P:protein transport"/>
    <property type="evidence" value="ECO:0007669"/>
    <property type="project" value="UniProtKB-KW"/>
</dbReference>
<evidence type="ECO:0000256" key="9">
    <source>
        <dbReference type="PROSITE-ProRule" id="PRU00221"/>
    </source>
</evidence>
<evidence type="ECO:0000256" key="7">
    <source>
        <dbReference type="ARBA" id="ARBA00022892"/>
    </source>
</evidence>
<dbReference type="RefSeq" id="XP_013900432.1">
    <property type="nucleotide sequence ID" value="XM_014044978.1"/>
</dbReference>
<dbReference type="InterPro" id="IPR001680">
    <property type="entry name" value="WD40_rpt"/>
</dbReference>
<evidence type="ECO:0000313" key="11">
    <source>
        <dbReference type="Proteomes" id="UP000054498"/>
    </source>
</evidence>
<name>A0A0D2JQN7_9CHLO</name>
<dbReference type="GO" id="GO:0007029">
    <property type="term" value="P:endoplasmic reticulum organization"/>
    <property type="evidence" value="ECO:0007669"/>
    <property type="project" value="TreeGrafter"/>
</dbReference>
<evidence type="ECO:0000256" key="5">
    <source>
        <dbReference type="ARBA" id="ARBA00022737"/>
    </source>
</evidence>
<dbReference type="EMBL" id="KK101292">
    <property type="protein sequence ID" value="KIZ01413.1"/>
    <property type="molecule type" value="Genomic_DNA"/>
</dbReference>
<dbReference type="InterPro" id="IPR036322">
    <property type="entry name" value="WD40_repeat_dom_sf"/>
</dbReference>
<dbReference type="PROSITE" id="PS50082">
    <property type="entry name" value="WD_REPEATS_2"/>
    <property type="match status" value="1"/>
</dbReference>
<keyword evidence="3" id="KW-0813">Transport</keyword>
<dbReference type="AlphaFoldDB" id="A0A0D2JQN7"/>
<dbReference type="InterPro" id="IPR019775">
    <property type="entry name" value="WD40_repeat_CS"/>
</dbReference>
<organism evidence="10 11">
    <name type="scientific">Monoraphidium neglectum</name>
    <dbReference type="NCBI Taxonomy" id="145388"/>
    <lineage>
        <taxon>Eukaryota</taxon>
        <taxon>Viridiplantae</taxon>
        <taxon>Chlorophyta</taxon>
        <taxon>core chlorophytes</taxon>
        <taxon>Chlorophyceae</taxon>
        <taxon>CS clade</taxon>
        <taxon>Sphaeropleales</taxon>
        <taxon>Selenastraceae</taxon>
        <taxon>Monoraphidium</taxon>
    </lineage>
</organism>
<dbReference type="Pfam" id="PF00400">
    <property type="entry name" value="WD40"/>
    <property type="match status" value="2"/>
</dbReference>
<sequence>MSFSTSAVLEIFSLDFASGEEAPVLAGSLAVPERFNRLAWGTAPSDATRMPLGIIAGGLADGSICLWNPSSIVDAGASKTPPLLAKMQKHGGPVKGLEFNSFSPNLLASGASDGELCIWDVANPAQPSLYPALKSGAQGAPGAGPVEITYLAWNRKVQHILASTQVDGATVIWDLKKQRPVITLKDPNSQRRCSVLQWNPEVATQLVVASDDDRSPTLQLWDLRNSMGPVKEFVGHTKGVLGMAWCQHDPGLLLSCSKDCRTICWEVATTDVLCELPASGNWDFDVQWSPTLPGVFSTSSFDGKLAVHNLLACTGGGVVETINADFSTTKVASGAAKPLKRAPAWMGKSSGVVFGFGGRLASFSHYKQQVSDPATGQVGSGRLFWDCGCRQTARTL</sequence>
<evidence type="ECO:0000256" key="3">
    <source>
        <dbReference type="ARBA" id="ARBA00022448"/>
    </source>
</evidence>
<feature type="repeat" description="WD" evidence="9">
    <location>
        <begin position="87"/>
        <end position="121"/>
    </location>
</feature>
<dbReference type="STRING" id="145388.A0A0D2JQN7"/>
<keyword evidence="7" id="KW-0931">ER-Golgi transport</keyword>
<dbReference type="PROSITE" id="PS50294">
    <property type="entry name" value="WD_REPEATS_REGION"/>
    <property type="match status" value="1"/>
</dbReference>
<evidence type="ECO:0000256" key="1">
    <source>
        <dbReference type="ARBA" id="ARBA00004240"/>
    </source>
</evidence>
<keyword evidence="8" id="KW-0653">Protein transport</keyword>
<evidence type="ECO:0000256" key="2">
    <source>
        <dbReference type="ARBA" id="ARBA00009358"/>
    </source>
</evidence>
<dbReference type="Gene3D" id="1.25.40.1030">
    <property type="match status" value="1"/>
</dbReference>
<keyword evidence="5" id="KW-0677">Repeat</keyword>
<dbReference type="GO" id="GO:0070971">
    <property type="term" value="C:endoplasmic reticulum exit site"/>
    <property type="evidence" value="ECO:0007669"/>
    <property type="project" value="TreeGrafter"/>
</dbReference>
<comment type="similarity">
    <text evidence="2">Belongs to the WD repeat SEC31 family.</text>
</comment>
<protein>
    <submittedName>
        <fullName evidence="10">Protein transport protein Sec31B</fullName>
    </submittedName>
</protein>
<dbReference type="GO" id="GO:0090110">
    <property type="term" value="P:COPII-coated vesicle cargo loading"/>
    <property type="evidence" value="ECO:0007669"/>
    <property type="project" value="TreeGrafter"/>
</dbReference>
<keyword evidence="6" id="KW-0256">Endoplasmic reticulum</keyword>
<accession>A0A0D2JQN7</accession>
<dbReference type="Gene3D" id="2.130.10.10">
    <property type="entry name" value="YVTN repeat-like/Quinoprotein amine dehydrogenase"/>
    <property type="match status" value="1"/>
</dbReference>
<dbReference type="GO" id="GO:0005198">
    <property type="term" value="F:structural molecule activity"/>
    <property type="evidence" value="ECO:0007669"/>
    <property type="project" value="TreeGrafter"/>
</dbReference>